<accession>A0A9N9G5Q4</accession>
<keyword evidence="2" id="KW-1185">Reference proteome</keyword>
<organism evidence="1 2">
    <name type="scientific">Ambispora leptoticha</name>
    <dbReference type="NCBI Taxonomy" id="144679"/>
    <lineage>
        <taxon>Eukaryota</taxon>
        <taxon>Fungi</taxon>
        <taxon>Fungi incertae sedis</taxon>
        <taxon>Mucoromycota</taxon>
        <taxon>Glomeromycotina</taxon>
        <taxon>Glomeromycetes</taxon>
        <taxon>Archaeosporales</taxon>
        <taxon>Ambisporaceae</taxon>
        <taxon>Ambispora</taxon>
    </lineage>
</organism>
<gene>
    <name evidence="1" type="ORF">ALEPTO_LOCUS7520</name>
</gene>
<evidence type="ECO:0000313" key="2">
    <source>
        <dbReference type="Proteomes" id="UP000789508"/>
    </source>
</evidence>
<sequence length="40" mass="4532">MGVKMLGDTINNMFPGLKIAMCKFFLVNATQKNDHFTILE</sequence>
<reference evidence="1" key="1">
    <citation type="submission" date="2021-06" db="EMBL/GenBank/DDBJ databases">
        <authorList>
            <person name="Kallberg Y."/>
            <person name="Tangrot J."/>
            <person name="Rosling A."/>
        </authorList>
    </citation>
    <scope>NUCLEOTIDE SEQUENCE</scope>
    <source>
        <strain evidence="1">FL130A</strain>
    </source>
</reference>
<dbReference type="AlphaFoldDB" id="A0A9N9G5Q4"/>
<comment type="caution">
    <text evidence="1">The sequence shown here is derived from an EMBL/GenBank/DDBJ whole genome shotgun (WGS) entry which is preliminary data.</text>
</comment>
<protein>
    <submittedName>
        <fullName evidence="1">740_t:CDS:1</fullName>
    </submittedName>
</protein>
<dbReference type="Proteomes" id="UP000789508">
    <property type="component" value="Unassembled WGS sequence"/>
</dbReference>
<dbReference type="EMBL" id="CAJVPS010003330">
    <property type="protein sequence ID" value="CAG8586752.1"/>
    <property type="molecule type" value="Genomic_DNA"/>
</dbReference>
<name>A0A9N9G5Q4_9GLOM</name>
<proteinExistence type="predicted"/>
<evidence type="ECO:0000313" key="1">
    <source>
        <dbReference type="EMBL" id="CAG8586752.1"/>
    </source>
</evidence>